<evidence type="ECO:0000313" key="6">
    <source>
        <dbReference type="Proteomes" id="UP000677234"/>
    </source>
</evidence>
<evidence type="ECO:0000256" key="1">
    <source>
        <dbReference type="SAM" id="MobiDB-lite"/>
    </source>
</evidence>
<feature type="compositionally biased region" description="Basic and acidic residues" evidence="1">
    <location>
        <begin position="8"/>
        <end position="23"/>
    </location>
</feature>
<evidence type="ECO:0000259" key="2">
    <source>
        <dbReference type="Pfam" id="PF10400"/>
    </source>
</evidence>
<dbReference type="InterPro" id="IPR018309">
    <property type="entry name" value="Tscrpt_reg_PadR_C"/>
</dbReference>
<evidence type="ECO:0000313" key="4">
    <source>
        <dbReference type="EMBL" id="QUO43759.1"/>
    </source>
</evidence>
<evidence type="ECO:0000313" key="5">
    <source>
        <dbReference type="Proteomes" id="UP000595847"/>
    </source>
</evidence>
<name>A0A7T5JQN6_9BACL</name>
<proteinExistence type="predicted"/>
<sequence>MQFLADRPFADDHPVRGHEKKHEERLAAYLQAAAGMRSRQASAEKTAPHSASLPVIEFGIEYERLYIQWCEQMIAKLAAEGEEHQPGGLAK</sequence>
<dbReference type="Gene3D" id="6.10.140.190">
    <property type="match status" value="1"/>
</dbReference>
<feature type="region of interest" description="Disordered" evidence="1">
    <location>
        <begin position="1"/>
        <end position="23"/>
    </location>
</feature>
<accession>A0A7T5JQN6</accession>
<gene>
    <name evidence="3" type="ORF">JD108_19095</name>
    <name evidence="4" type="ORF">KDJ56_19030</name>
</gene>
<dbReference type="EMBL" id="CP066308">
    <property type="protein sequence ID" value="QQE76693.1"/>
    <property type="molecule type" value="Genomic_DNA"/>
</dbReference>
<reference evidence="3 5" key="1">
    <citation type="submission" date="2020-12" db="EMBL/GenBank/DDBJ databases">
        <title>strain FJAT-54423T represents a novel species of the genus Brevibacillus.</title>
        <authorList>
            <person name="Tang R."/>
        </authorList>
    </citation>
    <scope>NUCLEOTIDE SEQUENCE [LARGE SCALE GENOMIC DNA]</scope>
    <source>
        <strain evidence="3 5">FJAT-54423</strain>
    </source>
</reference>
<evidence type="ECO:0000313" key="3">
    <source>
        <dbReference type="EMBL" id="QQE76693.1"/>
    </source>
</evidence>
<feature type="domain" description="Transcription regulator PadR C-terminal" evidence="2">
    <location>
        <begin position="15"/>
        <end position="77"/>
    </location>
</feature>
<dbReference type="KEGG" id="bcop:JD108_19095"/>
<dbReference type="EMBL" id="CP073708">
    <property type="protein sequence ID" value="QUO43759.1"/>
    <property type="molecule type" value="Genomic_DNA"/>
</dbReference>
<reference evidence="4" key="2">
    <citation type="submission" date="2021-04" db="EMBL/GenBank/DDBJ databases">
        <title>Brevibacillus composti FJAT-54423, complete genome.</title>
        <authorList>
            <person name="Tang R."/>
        </authorList>
    </citation>
    <scope>NUCLEOTIDE SEQUENCE</scope>
    <source>
        <strain evidence="4">FJAT-54424</strain>
    </source>
</reference>
<dbReference type="Pfam" id="PF10400">
    <property type="entry name" value="Vir_act_alpha_C"/>
    <property type="match status" value="1"/>
</dbReference>
<dbReference type="Proteomes" id="UP000595847">
    <property type="component" value="Chromosome"/>
</dbReference>
<dbReference type="Proteomes" id="UP000677234">
    <property type="component" value="Chromosome"/>
</dbReference>
<keyword evidence="6" id="KW-1185">Reference proteome</keyword>
<organism evidence="3 5">
    <name type="scientific">Brevibacillus composti</name>
    <dbReference type="NCBI Taxonomy" id="2796470"/>
    <lineage>
        <taxon>Bacteria</taxon>
        <taxon>Bacillati</taxon>
        <taxon>Bacillota</taxon>
        <taxon>Bacilli</taxon>
        <taxon>Bacillales</taxon>
        <taxon>Paenibacillaceae</taxon>
        <taxon>Brevibacillus</taxon>
    </lineage>
</organism>
<dbReference type="AlphaFoldDB" id="A0A7T5JQN6"/>
<protein>
    <recommendedName>
        <fullName evidence="2">Transcription regulator PadR C-terminal domain-containing protein</fullName>
    </recommendedName>
</protein>